<dbReference type="Gene3D" id="3.40.50.300">
    <property type="entry name" value="P-loop containing nucleotide triphosphate hydrolases"/>
    <property type="match status" value="1"/>
</dbReference>
<evidence type="ECO:0000256" key="4">
    <source>
        <dbReference type="PIRSR" id="PIRSR606689-2"/>
    </source>
</evidence>
<dbReference type="AlphaFoldDB" id="A0A9W7GMZ9"/>
<proteinExistence type="predicted"/>
<keyword evidence="2 3" id="KW-0342">GTP-binding</keyword>
<dbReference type="GO" id="GO:0034067">
    <property type="term" value="P:protein localization to Golgi apparatus"/>
    <property type="evidence" value="ECO:0007669"/>
    <property type="project" value="TreeGrafter"/>
</dbReference>
<dbReference type="Pfam" id="PF00025">
    <property type="entry name" value="Arf"/>
    <property type="match status" value="1"/>
</dbReference>
<evidence type="ECO:0000256" key="5">
    <source>
        <dbReference type="SAM" id="MobiDB-lite"/>
    </source>
</evidence>
<keyword evidence="1 3" id="KW-0547">Nucleotide-binding</keyword>
<keyword evidence="4" id="KW-0479">Metal-binding</keyword>
<dbReference type="GO" id="GO:0003924">
    <property type="term" value="F:GTPase activity"/>
    <property type="evidence" value="ECO:0007669"/>
    <property type="project" value="InterPro"/>
</dbReference>
<dbReference type="GO" id="GO:0005794">
    <property type="term" value="C:Golgi apparatus"/>
    <property type="evidence" value="ECO:0007669"/>
    <property type="project" value="TreeGrafter"/>
</dbReference>
<evidence type="ECO:0000256" key="2">
    <source>
        <dbReference type="ARBA" id="ARBA00023134"/>
    </source>
</evidence>
<dbReference type="InterPro" id="IPR006689">
    <property type="entry name" value="Small_GTPase_ARF/SAR"/>
</dbReference>
<sequence length="278" mass="29529">MFGLLSGLWDSTLPTPYNLLILGLDSSGKSTLLSSLLSTPSLTSKDQKLPPLPPNKIKPTTGVNRANIEVNNTPVTIYDPSGKPGARRLWSYYYPDCEGVLFVVDGRSRIEECRLVFEVVATTVLGGYGDGVEIDVEGDGDYVSGGLEQGGVGGREGEEEQGEGKDSKRHGRIAVIVNVGLGEPADPKLPPTGMREQQDEGQSTGEGRGEGREEGEGEGEGPRGGDQGELLAYVNDVLMVPQYEGRVKIFGADVMGEYGKEGGGKDAVEWIVKGRKGG</sequence>
<dbReference type="InterPro" id="IPR024156">
    <property type="entry name" value="Small_GTPase_ARF"/>
</dbReference>
<dbReference type="PANTHER" id="PTHR45909:SF1">
    <property type="entry name" value="ADP-RIBOSYLATION FACTOR-RELATED PROTEIN 1"/>
    <property type="match status" value="1"/>
</dbReference>
<feature type="binding site" evidence="4">
    <location>
        <position position="60"/>
    </location>
    <ligand>
        <name>Mg(2+)</name>
        <dbReference type="ChEBI" id="CHEBI:18420"/>
    </ligand>
</feature>
<dbReference type="InterPro" id="IPR027417">
    <property type="entry name" value="P-loop_NTPase"/>
</dbReference>
<dbReference type="GO" id="GO:0006886">
    <property type="term" value="P:intracellular protein transport"/>
    <property type="evidence" value="ECO:0007669"/>
    <property type="project" value="TreeGrafter"/>
</dbReference>
<dbReference type="GO" id="GO:0005525">
    <property type="term" value="F:GTP binding"/>
    <property type="evidence" value="ECO:0007669"/>
    <property type="project" value="UniProtKB-KW"/>
</dbReference>
<feature type="region of interest" description="Disordered" evidence="5">
    <location>
        <begin position="136"/>
        <end position="228"/>
    </location>
</feature>
<organism evidence="6 7">
    <name type="scientific">Triparma columacea</name>
    <dbReference type="NCBI Taxonomy" id="722753"/>
    <lineage>
        <taxon>Eukaryota</taxon>
        <taxon>Sar</taxon>
        <taxon>Stramenopiles</taxon>
        <taxon>Ochrophyta</taxon>
        <taxon>Bolidophyceae</taxon>
        <taxon>Parmales</taxon>
        <taxon>Triparmaceae</taxon>
        <taxon>Triparma</taxon>
    </lineage>
</organism>
<feature type="binding site" evidence="3">
    <location>
        <begin position="23"/>
        <end position="30"/>
    </location>
    <ligand>
        <name>GTP</name>
        <dbReference type="ChEBI" id="CHEBI:37565"/>
    </ligand>
</feature>
<evidence type="ECO:0000256" key="1">
    <source>
        <dbReference type="ARBA" id="ARBA00022741"/>
    </source>
</evidence>
<dbReference type="GO" id="GO:0043001">
    <property type="term" value="P:Golgi to plasma membrane protein transport"/>
    <property type="evidence" value="ECO:0007669"/>
    <property type="project" value="TreeGrafter"/>
</dbReference>
<protein>
    <submittedName>
        <fullName evidence="6">Uncharacterized protein</fullName>
    </submittedName>
</protein>
<dbReference type="GO" id="GO:0046872">
    <property type="term" value="F:metal ion binding"/>
    <property type="evidence" value="ECO:0007669"/>
    <property type="project" value="UniProtKB-KW"/>
</dbReference>
<keyword evidence="7" id="KW-1185">Reference proteome</keyword>
<feature type="binding site" evidence="4">
    <location>
        <position position="30"/>
    </location>
    <ligand>
        <name>Mg(2+)</name>
        <dbReference type="ChEBI" id="CHEBI:18420"/>
    </ligand>
</feature>
<keyword evidence="4" id="KW-0460">Magnesium</keyword>
<evidence type="ECO:0000313" key="7">
    <source>
        <dbReference type="Proteomes" id="UP001165065"/>
    </source>
</evidence>
<dbReference type="EMBL" id="BRYA01000321">
    <property type="protein sequence ID" value="GMI46968.1"/>
    <property type="molecule type" value="Genomic_DNA"/>
</dbReference>
<reference evidence="7" key="1">
    <citation type="journal article" date="2023" name="Commun. Biol.">
        <title>Genome analysis of Parmales, the sister group of diatoms, reveals the evolutionary specialization of diatoms from phago-mixotrophs to photoautotrophs.</title>
        <authorList>
            <person name="Ban H."/>
            <person name="Sato S."/>
            <person name="Yoshikawa S."/>
            <person name="Yamada K."/>
            <person name="Nakamura Y."/>
            <person name="Ichinomiya M."/>
            <person name="Sato N."/>
            <person name="Blanc-Mathieu R."/>
            <person name="Endo H."/>
            <person name="Kuwata A."/>
            <person name="Ogata H."/>
        </authorList>
    </citation>
    <scope>NUCLEOTIDE SEQUENCE [LARGE SCALE GENOMIC DNA]</scope>
</reference>
<dbReference type="PANTHER" id="PTHR45909">
    <property type="entry name" value="ADP-RIBOSYLATION FACTOR-RELATED PROTEIN 1"/>
    <property type="match status" value="1"/>
</dbReference>
<dbReference type="OrthoDB" id="414781at2759"/>
<gene>
    <name evidence="6" type="ORF">TrCOL_g1174</name>
</gene>
<feature type="binding site" evidence="3">
    <location>
        <position position="82"/>
    </location>
    <ligand>
        <name>GTP</name>
        <dbReference type="ChEBI" id="CHEBI:37565"/>
    </ligand>
</feature>
<name>A0A9W7GMZ9_9STRA</name>
<dbReference type="Proteomes" id="UP001165065">
    <property type="component" value="Unassembled WGS sequence"/>
</dbReference>
<accession>A0A9W7GMZ9</accession>
<evidence type="ECO:0000256" key="3">
    <source>
        <dbReference type="PIRSR" id="PIRSR606689-1"/>
    </source>
</evidence>
<comment type="caution">
    <text evidence="6">The sequence shown here is derived from an EMBL/GenBank/DDBJ whole genome shotgun (WGS) entry which is preliminary data.</text>
</comment>
<dbReference type="SUPFAM" id="SSF52540">
    <property type="entry name" value="P-loop containing nucleoside triphosphate hydrolases"/>
    <property type="match status" value="1"/>
</dbReference>
<evidence type="ECO:0000313" key="6">
    <source>
        <dbReference type="EMBL" id="GMI46968.1"/>
    </source>
</evidence>